<name>A0A444QAV0_9MICO</name>
<dbReference type="PROSITE" id="PS51257">
    <property type="entry name" value="PROKAR_LIPOPROTEIN"/>
    <property type="match status" value="1"/>
</dbReference>
<feature type="region of interest" description="Disordered" evidence="1">
    <location>
        <begin position="40"/>
        <end position="65"/>
    </location>
</feature>
<dbReference type="EMBL" id="RZNC01000003">
    <property type="protein sequence ID" value="RWZ61121.1"/>
    <property type="molecule type" value="Genomic_DNA"/>
</dbReference>
<protein>
    <recommendedName>
        <fullName evidence="5">DUF3558 domain-containing protein</fullName>
    </recommendedName>
</protein>
<evidence type="ECO:0000313" key="3">
    <source>
        <dbReference type="EMBL" id="RWZ61121.1"/>
    </source>
</evidence>
<accession>A0A444QAV0</accession>
<evidence type="ECO:0008006" key="5">
    <source>
        <dbReference type="Google" id="ProtNLM"/>
    </source>
</evidence>
<dbReference type="Proteomes" id="UP000288603">
    <property type="component" value="Unassembled WGS sequence"/>
</dbReference>
<reference evidence="3 4" key="1">
    <citation type="submission" date="2018-12" db="EMBL/GenBank/DDBJ databases">
        <authorList>
            <person name="Li F."/>
        </authorList>
    </citation>
    <scope>NUCLEOTIDE SEQUENCE [LARGE SCALE GENOMIC DNA]</scope>
    <source>
        <strain evidence="3 4">8H24J-4-2</strain>
    </source>
</reference>
<evidence type="ECO:0000256" key="2">
    <source>
        <dbReference type="SAM" id="SignalP"/>
    </source>
</evidence>
<dbReference type="OrthoDB" id="9901946at2"/>
<evidence type="ECO:0000256" key="1">
    <source>
        <dbReference type="SAM" id="MobiDB-lite"/>
    </source>
</evidence>
<proteinExistence type="predicted"/>
<comment type="caution">
    <text evidence="3">The sequence shown here is derived from an EMBL/GenBank/DDBJ whole genome shotgun (WGS) entry which is preliminary data.</text>
</comment>
<evidence type="ECO:0000313" key="4">
    <source>
        <dbReference type="Proteomes" id="UP000288603"/>
    </source>
</evidence>
<keyword evidence="4" id="KW-1185">Reference proteome</keyword>
<sequence>MISSPRVASATPRRRFALAALTLVAVGTLTACAAEPTPTSAVTEATSAPTPAPAPAESTPTGAPTPTAVFALPGTCDEMLGDTLEARVAGSDLEVVNASGPAVTEDTWDGSEEIVLLGELGGVACGYHFTENGGGVDGTGQVYTAAAVSDEERSTLTALLDQGDYEKTEEDGRTVYTHVGYFGETVDATIVHELSDGVWLSGRWNAGDVAQVREILGAAAENVGAW</sequence>
<dbReference type="AlphaFoldDB" id="A0A444QAV0"/>
<organism evidence="3 4">
    <name type="scientific">Labedella populi</name>
    <dbReference type="NCBI Taxonomy" id="2498850"/>
    <lineage>
        <taxon>Bacteria</taxon>
        <taxon>Bacillati</taxon>
        <taxon>Actinomycetota</taxon>
        <taxon>Actinomycetes</taxon>
        <taxon>Micrococcales</taxon>
        <taxon>Microbacteriaceae</taxon>
        <taxon>Labedella</taxon>
    </lineage>
</organism>
<feature type="signal peptide" evidence="2">
    <location>
        <begin position="1"/>
        <end position="33"/>
    </location>
</feature>
<keyword evidence="2" id="KW-0732">Signal</keyword>
<dbReference type="RefSeq" id="WP_128498623.1">
    <property type="nucleotide sequence ID" value="NZ_RZNC01000003.1"/>
</dbReference>
<gene>
    <name evidence="3" type="ORF">ELQ92_08755</name>
</gene>
<feature type="chain" id="PRO_5019241410" description="DUF3558 domain-containing protein" evidence="2">
    <location>
        <begin position="34"/>
        <end position="226"/>
    </location>
</feature>